<keyword evidence="1 4" id="KW-0489">Methyltransferase</keyword>
<dbReference type="EMBL" id="BAAADS010000003">
    <property type="protein sequence ID" value="GAA0592848.1"/>
    <property type="molecule type" value="Genomic_DNA"/>
</dbReference>
<dbReference type="PROSITE" id="PS51687">
    <property type="entry name" value="SAM_MT_RNA_M5U"/>
    <property type="match status" value="1"/>
</dbReference>
<dbReference type="NCBIfam" id="TIGR00479">
    <property type="entry name" value="rumA"/>
    <property type="match status" value="1"/>
</dbReference>
<feature type="active site" description="Nucleophile" evidence="4">
    <location>
        <position position="456"/>
    </location>
</feature>
<evidence type="ECO:0000313" key="7">
    <source>
        <dbReference type="EMBL" id="GAA0592848.1"/>
    </source>
</evidence>
<protein>
    <submittedName>
        <fullName evidence="7">23S rRNA (Uracil(1939)-C(5))-methyltransferase RlmD</fullName>
    </submittedName>
</protein>
<accession>A0ABP3QSV6</accession>
<reference evidence="8" key="1">
    <citation type="journal article" date="2019" name="Int. J. Syst. Evol. Microbiol.">
        <title>The Global Catalogue of Microorganisms (GCM) 10K type strain sequencing project: providing services to taxonomists for standard genome sequencing and annotation.</title>
        <authorList>
            <consortium name="The Broad Institute Genomics Platform"/>
            <consortium name="The Broad Institute Genome Sequencing Center for Infectious Disease"/>
            <person name="Wu L."/>
            <person name="Ma J."/>
        </authorList>
    </citation>
    <scope>NUCLEOTIDE SEQUENCE [LARGE SCALE GENOMIC DNA]</scope>
    <source>
        <strain evidence="8">JCM 15395</strain>
    </source>
</reference>
<feature type="binding site" evidence="4">
    <location>
        <position position="360"/>
    </location>
    <ligand>
        <name>S-adenosyl-L-methionine</name>
        <dbReference type="ChEBI" id="CHEBI:59789"/>
    </ligand>
</feature>
<dbReference type="InterPro" id="IPR012340">
    <property type="entry name" value="NA-bd_OB-fold"/>
</dbReference>
<evidence type="ECO:0000256" key="5">
    <source>
        <dbReference type="PROSITE-ProRule" id="PRU10015"/>
    </source>
</evidence>
<dbReference type="Gene3D" id="3.40.50.150">
    <property type="entry name" value="Vaccinia Virus protein VP39"/>
    <property type="match status" value="1"/>
</dbReference>
<proteinExistence type="inferred from homology"/>
<evidence type="ECO:0000256" key="6">
    <source>
        <dbReference type="SAM" id="MobiDB-lite"/>
    </source>
</evidence>
<feature type="compositionally biased region" description="Basic residues" evidence="6">
    <location>
        <begin position="1"/>
        <end position="34"/>
    </location>
</feature>
<keyword evidence="8" id="KW-1185">Reference proteome</keyword>
<evidence type="ECO:0000256" key="2">
    <source>
        <dbReference type="ARBA" id="ARBA00022679"/>
    </source>
</evidence>
<keyword evidence="3 4" id="KW-0949">S-adenosyl-L-methionine</keyword>
<feature type="active site" evidence="5">
    <location>
        <position position="456"/>
    </location>
</feature>
<dbReference type="PANTHER" id="PTHR11061">
    <property type="entry name" value="RNA M5U METHYLTRANSFERASE"/>
    <property type="match status" value="1"/>
</dbReference>
<dbReference type="Pfam" id="PF05958">
    <property type="entry name" value="tRNA_U5-meth_tr"/>
    <property type="match status" value="1"/>
</dbReference>
<evidence type="ECO:0000313" key="8">
    <source>
        <dbReference type="Proteomes" id="UP001500866"/>
    </source>
</evidence>
<dbReference type="InterPro" id="IPR030391">
    <property type="entry name" value="MeTrfase_TrmA_CS"/>
</dbReference>
<dbReference type="PANTHER" id="PTHR11061:SF30">
    <property type="entry name" value="TRNA (URACIL(54)-C(5))-METHYLTRANSFERASE"/>
    <property type="match status" value="1"/>
</dbReference>
<dbReference type="PROSITE" id="PS01231">
    <property type="entry name" value="TRMA_2"/>
    <property type="match status" value="1"/>
</dbReference>
<feature type="binding site" evidence="4">
    <location>
        <position position="331"/>
    </location>
    <ligand>
        <name>S-adenosyl-L-methionine</name>
        <dbReference type="ChEBI" id="CHEBI:59789"/>
    </ligand>
</feature>
<name>A0ABP3QSV6_9BACI</name>
<dbReference type="Gene3D" id="2.40.50.1070">
    <property type="match status" value="1"/>
</dbReference>
<dbReference type="CDD" id="cd02440">
    <property type="entry name" value="AdoMet_MTases"/>
    <property type="match status" value="1"/>
</dbReference>
<organism evidence="7 8">
    <name type="scientific">Virgibacillus siamensis</name>
    <dbReference type="NCBI Taxonomy" id="480071"/>
    <lineage>
        <taxon>Bacteria</taxon>
        <taxon>Bacillati</taxon>
        <taxon>Bacillota</taxon>
        <taxon>Bacilli</taxon>
        <taxon>Bacillales</taxon>
        <taxon>Bacillaceae</taxon>
        <taxon>Virgibacillus</taxon>
    </lineage>
</organism>
<dbReference type="Proteomes" id="UP001500866">
    <property type="component" value="Unassembled WGS sequence"/>
</dbReference>
<dbReference type="InterPro" id="IPR029063">
    <property type="entry name" value="SAM-dependent_MTases_sf"/>
</dbReference>
<keyword evidence="2 4" id="KW-0808">Transferase</keyword>
<dbReference type="InterPro" id="IPR010280">
    <property type="entry name" value="U5_MeTrfase_fam"/>
</dbReference>
<evidence type="ECO:0000256" key="4">
    <source>
        <dbReference type="PROSITE-ProRule" id="PRU01024"/>
    </source>
</evidence>
<feature type="binding site" evidence="4">
    <location>
        <position position="429"/>
    </location>
    <ligand>
        <name>S-adenosyl-L-methionine</name>
        <dbReference type="ChEBI" id="CHEBI:59789"/>
    </ligand>
</feature>
<dbReference type="InterPro" id="IPR030390">
    <property type="entry name" value="MeTrfase_TrmA_AS"/>
</dbReference>
<sequence length="502" mass="56439">MKVPMTKRKKSEYRKSGKKSHHPEKKYSRQHQGRANRTDGKSKGKLKANDVRQRSQKTVTAEVTCSGLTDGGKGIVQWEGKQLEVANLLPGETAEVNISKKGRFFDIELERVIKSSEVRVNLPRSSYYKGVGCHIQHMNEHAQKRFKQKIIDELMKPFGKPEPIITMEFPFYYRNKNVMTFGLNKKRQIISGLYAENTHKIIPMERSIIHDQKADEIIQTIKGMMKSFKMQPYREDTGQGFLRHVLVRVGKVSGEIMVVLVVASPMFKGKNNFVKALRKAHPEITTLLMNVNKRNDSMILGNQEKVLFGKGTITDTLCGLKFDISAKSFYQINPVQTEKLYAKAIEMAELTGKETVVDAYCGIGTIGLIASQEAGKVIGVELNKDAVRDAIHNSKRNGVKNARFYQGDAGEFMVKMAARGEKADVVIMDPPRSGSDEAFLSSVVKLQPKRVVYVSCNPVTQARDLKYLVKNGYAVEGIQPVDMFPQTVHVEAVTKLVLKMPN</sequence>
<feature type="region of interest" description="Disordered" evidence="6">
    <location>
        <begin position="1"/>
        <end position="58"/>
    </location>
</feature>
<feature type="compositionally biased region" description="Basic and acidic residues" evidence="6">
    <location>
        <begin position="36"/>
        <end position="53"/>
    </location>
</feature>
<evidence type="ECO:0000256" key="3">
    <source>
        <dbReference type="ARBA" id="ARBA00022691"/>
    </source>
</evidence>
<dbReference type="SUPFAM" id="SSF50249">
    <property type="entry name" value="Nucleic acid-binding proteins"/>
    <property type="match status" value="1"/>
</dbReference>
<comment type="caution">
    <text evidence="7">The sequence shown here is derived from an EMBL/GenBank/DDBJ whole genome shotgun (WGS) entry which is preliminary data.</text>
</comment>
<gene>
    <name evidence="7" type="primary">rlmD_1</name>
    <name evidence="7" type="ORF">GCM10009001_06180</name>
</gene>
<feature type="binding site" evidence="4">
    <location>
        <position position="381"/>
    </location>
    <ligand>
        <name>S-adenosyl-L-methionine</name>
        <dbReference type="ChEBI" id="CHEBI:59789"/>
    </ligand>
</feature>
<evidence type="ECO:0000256" key="1">
    <source>
        <dbReference type="ARBA" id="ARBA00022603"/>
    </source>
</evidence>
<dbReference type="Gene3D" id="2.40.50.140">
    <property type="entry name" value="Nucleic acid-binding proteins"/>
    <property type="match status" value="1"/>
</dbReference>
<dbReference type="SUPFAM" id="SSF53335">
    <property type="entry name" value="S-adenosyl-L-methionine-dependent methyltransferases"/>
    <property type="match status" value="1"/>
</dbReference>
<comment type="similarity">
    <text evidence="4">Belongs to the class I-like SAM-binding methyltransferase superfamily. RNA M5U methyltransferase family.</text>
</comment>
<dbReference type="PROSITE" id="PS01230">
    <property type="entry name" value="TRMA_1"/>
    <property type="match status" value="1"/>
</dbReference>